<organism evidence="3 4">
    <name type="scientific">Colletotrichum nymphaeae SA-01</name>
    <dbReference type="NCBI Taxonomy" id="1460502"/>
    <lineage>
        <taxon>Eukaryota</taxon>
        <taxon>Fungi</taxon>
        <taxon>Dikarya</taxon>
        <taxon>Ascomycota</taxon>
        <taxon>Pezizomycotina</taxon>
        <taxon>Sordariomycetes</taxon>
        <taxon>Hypocreomycetidae</taxon>
        <taxon>Glomerellales</taxon>
        <taxon>Glomerellaceae</taxon>
        <taxon>Colletotrichum</taxon>
        <taxon>Colletotrichum acutatum species complex</taxon>
    </lineage>
</organism>
<dbReference type="EMBL" id="JEMN01000491">
    <property type="protein sequence ID" value="KXH60538.1"/>
    <property type="molecule type" value="Genomic_DNA"/>
</dbReference>
<feature type="compositionally biased region" description="Pro residues" evidence="1">
    <location>
        <begin position="121"/>
        <end position="139"/>
    </location>
</feature>
<evidence type="ECO:0000256" key="1">
    <source>
        <dbReference type="SAM" id="MobiDB-lite"/>
    </source>
</evidence>
<feature type="compositionally biased region" description="Acidic residues" evidence="1">
    <location>
        <begin position="71"/>
        <end position="89"/>
    </location>
</feature>
<feature type="compositionally biased region" description="Low complexity" evidence="1">
    <location>
        <begin position="90"/>
        <end position="102"/>
    </location>
</feature>
<feature type="region of interest" description="Disordered" evidence="1">
    <location>
        <begin position="286"/>
        <end position="606"/>
    </location>
</feature>
<feature type="region of interest" description="Disordered" evidence="1">
    <location>
        <begin position="214"/>
        <end position="271"/>
    </location>
</feature>
<feature type="compositionally biased region" description="Polar residues" evidence="1">
    <location>
        <begin position="377"/>
        <end position="387"/>
    </location>
</feature>
<feature type="compositionally biased region" description="Low complexity" evidence="1">
    <location>
        <begin position="476"/>
        <end position="494"/>
    </location>
</feature>
<dbReference type="OrthoDB" id="342281at2759"/>
<comment type="caution">
    <text evidence="3">The sequence shown here is derived from an EMBL/GenBank/DDBJ whole genome shotgun (WGS) entry which is preliminary data.</text>
</comment>
<feature type="compositionally biased region" description="Polar residues" evidence="1">
    <location>
        <begin position="35"/>
        <end position="48"/>
    </location>
</feature>
<feature type="compositionally biased region" description="Acidic residues" evidence="1">
    <location>
        <begin position="140"/>
        <end position="150"/>
    </location>
</feature>
<gene>
    <name evidence="3" type="ORF">CNYM01_00015</name>
</gene>
<proteinExistence type="predicted"/>
<sequence>MPPKRRVRDDNGEAPSTLAGGAAVSRELPPLASRFDTSYGSAPSTILRNTRRGQQRNLQDIIKDTLHNSDDSDDPGDPDDGDESDDGDDASPSSSESSNSKQPKPPPSRRTKQTRQTKSPVPKPAPKPNPPRRVQPSPDPDPDPDPDFDQDFGPYRESSESPDPLRDATPDPPLARRSPRRQSPAKTGKYDHVRNTGSCLAAVSLPLLNILSAPSIEPPSFQQGPLVPPQQFLPGAAPPRGQFSTYSQSINRRASSEDPAQGLTPARRSLPAASWNSVFARAISEEPYSQSRSQFVQGPPEPTPTPDSVRTFGQESSLFGAADIGSTPSQSLSSERGGRMRSIEESEEPSPPKEQTRGIDLLSPLRRLARDPRHNAQMAQRNLNQAVPHQGAIQAPITKVSDRPPPDLVPLLPSQTTIRLPQREPPSTPPSDRFRPRRSSKSPYQVSPAHLANESPAKRDPPESVASSRQRAANKASVSPSPAARSSSTRLSSRVSEEPSLNNQFQVSPRHPSPRKPIQAENFIPARRGLLTTEENPAPPRPLFGKSLPPNGNSVPSRPLAKNPPAIRVEAPPSAAAGTGSTRLPSSSGLSGNNNSRPAPSQGGAGMFTTEMRAKIQQEHRQERMKQEALRKERNARLQAWPRVYNTVYEWTNVPRPDSPETDDGFGSDTDGHMDSIVTSRQVPYSEFSWASWILFKIADAFVDLLNFVFSLDFWFLKASLGVLLLSLLIWGAMTGLNSTPAIGLGGIQWYGLSDFTHNLGQFVPLWMSRPATLFSDDDAREYFRQQRNHEYEITKLTTASKLHEGSLSRLMEIVPKVVHMKLDKKGRPVVGEEFYHALRDLMKSDAEILTLSRGHGGYHFISDENWLAIKSRLQKDPVYQKAAEPPAPGLSSADVETISQSKFDKTWEKWLVNNNKKIAKILEPQFSTSIPDKIGKDLESKIERFVKDRFKNKDTKDVVVTRDEFIRHLKGEFATHRNEVKAEAQELQKELEQYINETVEGILKKSPPKGVTRTEMITVVDGMIRQAIANAGLEALAQGKIGAVWDKELRHQVNYLAHGSGVIVSHDHLTPNYVPPIKAKLGTESYKKLTSRSPHIQPPAATLYGWEDEGDCWCGMAVVDRDGKAGGVRIGYILSREIVPQHLVVEHILPGATLNPDARPKDIDILAYYTDLHTRNRVADFAAAHFPGTKLSDGWVKIGQFTYESSDTLNGAHVHKLSSELLALGAYTDQIALHVTSNYGSDHTCLYRVRLYGVENEA</sequence>
<evidence type="ECO:0000313" key="3">
    <source>
        <dbReference type="EMBL" id="KXH60538.1"/>
    </source>
</evidence>
<dbReference type="AlphaFoldDB" id="A0A135UJG6"/>
<protein>
    <submittedName>
        <fullName evidence="3">Spindle pole body-associated protein sad1</fullName>
    </submittedName>
</protein>
<keyword evidence="4" id="KW-1185">Reference proteome</keyword>
<accession>A0A135UJG6</accession>
<evidence type="ECO:0000313" key="4">
    <source>
        <dbReference type="Proteomes" id="UP000070054"/>
    </source>
</evidence>
<feature type="compositionally biased region" description="Basic and acidic residues" evidence="1">
    <location>
        <begin position="157"/>
        <end position="169"/>
    </location>
</feature>
<name>A0A135UJG6_9PEZI</name>
<feature type="compositionally biased region" description="Basic and acidic residues" evidence="1">
    <location>
        <begin position="336"/>
        <end position="357"/>
    </location>
</feature>
<dbReference type="InterPro" id="IPR012919">
    <property type="entry name" value="SUN_dom"/>
</dbReference>
<feature type="compositionally biased region" description="Polar residues" evidence="1">
    <location>
        <begin position="242"/>
        <end position="253"/>
    </location>
</feature>
<evidence type="ECO:0000259" key="2">
    <source>
        <dbReference type="PROSITE" id="PS51469"/>
    </source>
</evidence>
<feature type="compositionally biased region" description="Polar residues" evidence="1">
    <location>
        <begin position="287"/>
        <end position="296"/>
    </location>
</feature>
<reference evidence="3 4" key="1">
    <citation type="submission" date="2014-02" db="EMBL/GenBank/DDBJ databases">
        <title>The genome sequence of Colletotrichum nymphaeae SA-01.</title>
        <authorList>
            <person name="Baroncelli R."/>
            <person name="Thon M.R."/>
        </authorList>
    </citation>
    <scope>NUCLEOTIDE SEQUENCE [LARGE SCALE GENOMIC DNA]</scope>
    <source>
        <strain evidence="3 4">SA-01</strain>
    </source>
</reference>
<feature type="compositionally biased region" description="Low complexity" evidence="1">
    <location>
        <begin position="583"/>
        <end position="598"/>
    </location>
</feature>
<dbReference type="Pfam" id="PF07738">
    <property type="entry name" value="Sad1_UNC"/>
    <property type="match status" value="1"/>
</dbReference>
<feature type="domain" description="SUN" evidence="2">
    <location>
        <begin position="1062"/>
        <end position="1257"/>
    </location>
</feature>
<dbReference type="Gene3D" id="2.60.120.260">
    <property type="entry name" value="Galactose-binding domain-like"/>
    <property type="match status" value="1"/>
</dbReference>
<feature type="region of interest" description="Disordered" evidence="1">
    <location>
        <begin position="1"/>
        <end position="195"/>
    </location>
</feature>
<dbReference type="Proteomes" id="UP000070054">
    <property type="component" value="Unassembled WGS sequence"/>
</dbReference>
<feature type="compositionally biased region" description="Polar residues" evidence="1">
    <location>
        <begin position="306"/>
        <end position="317"/>
    </location>
</feature>
<feature type="compositionally biased region" description="Basic and acidic residues" evidence="1">
    <location>
        <begin position="61"/>
        <end position="70"/>
    </location>
</feature>
<dbReference type="PROSITE" id="PS51469">
    <property type="entry name" value="SUN"/>
    <property type="match status" value="1"/>
</dbReference>